<keyword evidence="1" id="KW-0175">Coiled coil</keyword>
<evidence type="ECO:0000256" key="2">
    <source>
        <dbReference type="SAM" id="MobiDB-lite"/>
    </source>
</evidence>
<sequence>MGRRSQRSKKGSAIMAARVAAGLAPWTRMAGFIANRLNVLEAELQASQMQHGTDATASQQRDQQMQAQIEELQQQNARHRLTAYAAAEEMADLESQCFQCCLSQLLAIVHDVLLYPRPALLWHIHQTYSSSSKCWQQHLEQFMQLSRAALAACTAHAPPSPSQPPICNPSRLCISNPPFLTITSQPTPARPARPPPHTTTSQHSMPTLLPQPGISLHSPHPGSRGCQQGCCLLRVSYAMPTHHNVNATASAVVAAGAFAIATARCIVLGSLLPTMVLLLPVGHDMAGLQVQGECLDGLDDMHVSNSSESAGL</sequence>
<organism evidence="3 4">
    <name type="scientific">Haematococcus lacustris</name>
    <name type="common">Green alga</name>
    <name type="synonym">Haematococcus pluvialis</name>
    <dbReference type="NCBI Taxonomy" id="44745"/>
    <lineage>
        <taxon>Eukaryota</taxon>
        <taxon>Viridiplantae</taxon>
        <taxon>Chlorophyta</taxon>
        <taxon>core chlorophytes</taxon>
        <taxon>Chlorophyceae</taxon>
        <taxon>CS clade</taxon>
        <taxon>Chlamydomonadales</taxon>
        <taxon>Haematococcaceae</taxon>
        <taxon>Haematococcus</taxon>
    </lineage>
</organism>
<dbReference type="Proteomes" id="UP000485058">
    <property type="component" value="Unassembled WGS sequence"/>
</dbReference>
<gene>
    <name evidence="3" type="ORF">HaLaN_03153</name>
</gene>
<comment type="caution">
    <text evidence="3">The sequence shown here is derived from an EMBL/GenBank/DDBJ whole genome shotgun (WGS) entry which is preliminary data.</text>
</comment>
<reference evidence="3 4" key="1">
    <citation type="submission" date="2020-02" db="EMBL/GenBank/DDBJ databases">
        <title>Draft genome sequence of Haematococcus lacustris strain NIES-144.</title>
        <authorList>
            <person name="Morimoto D."/>
            <person name="Nakagawa S."/>
            <person name="Yoshida T."/>
            <person name="Sawayama S."/>
        </authorList>
    </citation>
    <scope>NUCLEOTIDE SEQUENCE [LARGE SCALE GENOMIC DNA]</scope>
    <source>
        <strain evidence="3 4">NIES-144</strain>
    </source>
</reference>
<feature type="region of interest" description="Disordered" evidence="2">
    <location>
        <begin position="184"/>
        <end position="206"/>
    </location>
</feature>
<protein>
    <submittedName>
        <fullName evidence="3">Uncharacterized protein</fullName>
    </submittedName>
</protein>
<dbReference type="EMBL" id="BLLF01000147">
    <property type="protein sequence ID" value="GFH08223.1"/>
    <property type="molecule type" value="Genomic_DNA"/>
</dbReference>
<name>A0A699YDW1_HAELA</name>
<keyword evidence="4" id="KW-1185">Reference proteome</keyword>
<evidence type="ECO:0000313" key="3">
    <source>
        <dbReference type="EMBL" id="GFH08223.1"/>
    </source>
</evidence>
<accession>A0A699YDW1</accession>
<evidence type="ECO:0000313" key="4">
    <source>
        <dbReference type="Proteomes" id="UP000485058"/>
    </source>
</evidence>
<feature type="compositionally biased region" description="Pro residues" evidence="2">
    <location>
        <begin position="188"/>
        <end position="197"/>
    </location>
</feature>
<dbReference type="AlphaFoldDB" id="A0A699YDW1"/>
<proteinExistence type="predicted"/>
<evidence type="ECO:0000256" key="1">
    <source>
        <dbReference type="SAM" id="Coils"/>
    </source>
</evidence>
<feature type="coiled-coil region" evidence="1">
    <location>
        <begin position="55"/>
        <end position="82"/>
    </location>
</feature>